<name>A0ABY9WL14_9BACT</name>
<dbReference type="PANTHER" id="PTHR48081">
    <property type="entry name" value="AB HYDROLASE SUPERFAMILY PROTEIN C4A8.06C"/>
    <property type="match status" value="1"/>
</dbReference>
<dbReference type="PANTHER" id="PTHR48081:SF30">
    <property type="entry name" value="ACETYL-HYDROLASE LIPR-RELATED"/>
    <property type="match status" value="1"/>
</dbReference>
<evidence type="ECO:0000313" key="5">
    <source>
        <dbReference type="Proteomes" id="UP001611383"/>
    </source>
</evidence>
<dbReference type="InterPro" id="IPR050300">
    <property type="entry name" value="GDXG_lipolytic_enzyme"/>
</dbReference>
<organism evidence="4 5">
    <name type="scientific">Archangium minus</name>
    <dbReference type="NCBI Taxonomy" id="83450"/>
    <lineage>
        <taxon>Bacteria</taxon>
        <taxon>Pseudomonadati</taxon>
        <taxon>Myxococcota</taxon>
        <taxon>Myxococcia</taxon>
        <taxon>Myxococcales</taxon>
        <taxon>Cystobacterineae</taxon>
        <taxon>Archangiaceae</taxon>
        <taxon>Archangium</taxon>
    </lineage>
</organism>
<feature type="domain" description="Alpha/beta hydrolase fold-3" evidence="3">
    <location>
        <begin position="113"/>
        <end position="310"/>
    </location>
</feature>
<dbReference type="InterPro" id="IPR029058">
    <property type="entry name" value="AB_hydrolase_fold"/>
</dbReference>
<keyword evidence="2 4" id="KW-0378">Hydrolase</keyword>
<gene>
    <name evidence="4" type="ORF">F0U60_10685</name>
</gene>
<evidence type="ECO:0000313" key="4">
    <source>
        <dbReference type="EMBL" id="WNG44521.1"/>
    </source>
</evidence>
<keyword evidence="5" id="KW-1185">Reference proteome</keyword>
<dbReference type="SUPFAM" id="SSF53474">
    <property type="entry name" value="alpha/beta-Hydrolases"/>
    <property type="match status" value="1"/>
</dbReference>
<dbReference type="Proteomes" id="UP001611383">
    <property type="component" value="Chromosome"/>
</dbReference>
<reference evidence="4 5" key="1">
    <citation type="submission" date="2019-08" db="EMBL/GenBank/DDBJ databases">
        <title>Archangium and Cystobacter genomes.</title>
        <authorList>
            <person name="Chen I.-C.K."/>
            <person name="Wielgoss S."/>
        </authorList>
    </citation>
    <scope>NUCLEOTIDE SEQUENCE [LARGE SCALE GENOMIC DNA]</scope>
    <source>
        <strain evidence="4 5">Cbm 6</strain>
    </source>
</reference>
<comment type="similarity">
    <text evidence="1">Belongs to the 'GDXG' lipolytic enzyme family.</text>
</comment>
<evidence type="ECO:0000259" key="3">
    <source>
        <dbReference type="Pfam" id="PF07859"/>
    </source>
</evidence>
<accession>A0ABY9WL14</accession>
<dbReference type="GO" id="GO:0016787">
    <property type="term" value="F:hydrolase activity"/>
    <property type="evidence" value="ECO:0007669"/>
    <property type="project" value="UniProtKB-KW"/>
</dbReference>
<sequence>MPDQTAARSLLVPIALPAREIFPPNTISPEARAALAASAATPAQIHPARHPAPNDLEGWRRAVAATNARFAPLVDQMLGETRCRVETLPIAGVTCYVATPPCLDAAAARRLYLYLHGGALVFGGGAYAKAEAAVNAERLGITTVSVDYRMPPDHPFPAAPEDCFAVYRELLKDWDPARVVIGGASAGGNIAAAATLMIRDRGLPPPAAVALLTPEVDLTESGDTFQTNALLDVTLKGGLPECNALYAGGHDLAHPYVSPLFADFGPGFPPTFIQSGTRDLFLSNSVLLHRKLRRAGVEAELHVWEAMPHRGFGFGFGDAPENHEIDEELRRFIVRHS</sequence>
<evidence type="ECO:0000256" key="1">
    <source>
        <dbReference type="ARBA" id="ARBA00010515"/>
    </source>
</evidence>
<protein>
    <submittedName>
        <fullName evidence="4">Alpha/beta hydrolase</fullName>
    </submittedName>
</protein>
<dbReference type="InterPro" id="IPR013094">
    <property type="entry name" value="AB_hydrolase_3"/>
</dbReference>
<proteinExistence type="inferred from homology"/>
<dbReference type="RefSeq" id="WP_395817496.1">
    <property type="nucleotide sequence ID" value="NZ_CP043494.1"/>
</dbReference>
<dbReference type="Pfam" id="PF07859">
    <property type="entry name" value="Abhydrolase_3"/>
    <property type="match status" value="1"/>
</dbReference>
<dbReference type="Gene3D" id="3.40.50.1820">
    <property type="entry name" value="alpha/beta hydrolase"/>
    <property type="match status" value="1"/>
</dbReference>
<dbReference type="EMBL" id="CP043494">
    <property type="protein sequence ID" value="WNG44521.1"/>
    <property type="molecule type" value="Genomic_DNA"/>
</dbReference>
<evidence type="ECO:0000256" key="2">
    <source>
        <dbReference type="ARBA" id="ARBA00022801"/>
    </source>
</evidence>